<evidence type="ECO:0008006" key="3">
    <source>
        <dbReference type="Google" id="ProtNLM"/>
    </source>
</evidence>
<gene>
    <name evidence="1" type="ORF">C7430_102179</name>
</gene>
<dbReference type="AlphaFoldDB" id="A0ABD6XSS4"/>
<protein>
    <recommendedName>
        <fullName evidence="3">Reverse transcriptase Ty1/copia-type domain-containing protein</fullName>
    </recommendedName>
</protein>
<sequence length="80" mass="9165">MKISRSFWESGLALQSSLRSRGMVYSLYVDDIAVYSLTFMDNAAKTEVIADTYGMLFKHGYPQFVNRGSARAFRIYVIDH</sequence>
<dbReference type="EMBL" id="QGHE01000002">
    <property type="protein sequence ID" value="PWJ81854.1"/>
    <property type="molecule type" value="Genomic_DNA"/>
</dbReference>
<reference evidence="1 2" key="1">
    <citation type="submission" date="2018-05" db="EMBL/GenBank/DDBJ databases">
        <title>Genomic Encyclopedia of Type Strains, Phase IV (KMG-V): Genome sequencing to study the core and pangenomes of soil and plant-associated prokaryotes.</title>
        <authorList>
            <person name="Whitman W."/>
        </authorList>
    </citation>
    <scope>NUCLEOTIDE SEQUENCE [LARGE SCALE GENOMIC DNA]</scope>
    <source>
        <strain evidence="1 2">PNG 92-11</strain>
    </source>
</reference>
<dbReference type="RefSeq" id="WP_133248897.1">
    <property type="nucleotide sequence ID" value="NZ_CP134762.1"/>
</dbReference>
<organism evidence="1 2">
    <name type="scientific">Enterobacter agglomerans</name>
    <name type="common">Erwinia herbicola</name>
    <name type="synonym">Pantoea agglomerans</name>
    <dbReference type="NCBI Taxonomy" id="549"/>
    <lineage>
        <taxon>Bacteria</taxon>
        <taxon>Pseudomonadati</taxon>
        <taxon>Pseudomonadota</taxon>
        <taxon>Gammaproteobacteria</taxon>
        <taxon>Enterobacterales</taxon>
        <taxon>Erwiniaceae</taxon>
        <taxon>Pantoea</taxon>
        <taxon>Pantoea agglomerans group</taxon>
    </lineage>
</organism>
<evidence type="ECO:0000313" key="1">
    <source>
        <dbReference type="EMBL" id="PWJ81854.1"/>
    </source>
</evidence>
<accession>A0ABD6XSS4</accession>
<dbReference type="Proteomes" id="UP000245996">
    <property type="component" value="Unassembled WGS sequence"/>
</dbReference>
<proteinExistence type="predicted"/>
<comment type="caution">
    <text evidence="1">The sequence shown here is derived from an EMBL/GenBank/DDBJ whole genome shotgun (WGS) entry which is preliminary data.</text>
</comment>
<name>A0ABD6XSS4_ENTAG</name>
<evidence type="ECO:0000313" key="2">
    <source>
        <dbReference type="Proteomes" id="UP000245996"/>
    </source>
</evidence>